<accession>A0A4Y2IZM9</accession>
<evidence type="ECO:0000313" key="4">
    <source>
        <dbReference type="Proteomes" id="UP000499080"/>
    </source>
</evidence>
<evidence type="ECO:0000313" key="3">
    <source>
        <dbReference type="EMBL" id="GBM83134.1"/>
    </source>
</evidence>
<evidence type="ECO:0000259" key="2">
    <source>
        <dbReference type="Pfam" id="PF21530"/>
    </source>
</evidence>
<dbReference type="AlphaFoldDB" id="A0A4Y2IZM9"/>
<reference evidence="3 4" key="1">
    <citation type="journal article" date="2019" name="Sci. Rep.">
        <title>Orb-weaving spider Araneus ventricosus genome elucidates the spidroin gene catalogue.</title>
        <authorList>
            <person name="Kono N."/>
            <person name="Nakamura H."/>
            <person name="Ohtoshi R."/>
            <person name="Moran D.A.P."/>
            <person name="Shinohara A."/>
            <person name="Yoshida Y."/>
            <person name="Fujiwara M."/>
            <person name="Mori M."/>
            <person name="Tomita M."/>
            <person name="Arakawa K."/>
        </authorList>
    </citation>
    <scope>NUCLEOTIDE SEQUENCE [LARGE SCALE GENOMIC DNA]</scope>
</reference>
<dbReference type="Pfam" id="PF21530">
    <property type="entry name" value="Pif1_2B_dom"/>
    <property type="match status" value="1"/>
</dbReference>
<name>A0A4Y2IZM9_ARAVE</name>
<feature type="domain" description="DNA helicase Pif1-like 2B" evidence="2">
    <location>
        <begin position="28"/>
        <end position="73"/>
    </location>
</feature>
<gene>
    <name evidence="3" type="ORF">AVEN_40100_1</name>
</gene>
<keyword evidence="1" id="KW-0732">Signal</keyword>
<organism evidence="3 4">
    <name type="scientific">Araneus ventricosus</name>
    <name type="common">Orbweaver spider</name>
    <name type="synonym">Epeira ventricosa</name>
    <dbReference type="NCBI Taxonomy" id="182803"/>
    <lineage>
        <taxon>Eukaryota</taxon>
        <taxon>Metazoa</taxon>
        <taxon>Ecdysozoa</taxon>
        <taxon>Arthropoda</taxon>
        <taxon>Chelicerata</taxon>
        <taxon>Arachnida</taxon>
        <taxon>Araneae</taxon>
        <taxon>Araneomorphae</taxon>
        <taxon>Entelegynae</taxon>
        <taxon>Araneoidea</taxon>
        <taxon>Araneidae</taxon>
        <taxon>Araneus</taxon>
    </lineage>
</organism>
<dbReference type="InterPro" id="IPR049163">
    <property type="entry name" value="Pif1-like_2B_dom"/>
</dbReference>
<dbReference type="Proteomes" id="UP000499080">
    <property type="component" value="Unassembled WGS sequence"/>
</dbReference>
<dbReference type="PANTHER" id="PTHR10492">
    <property type="match status" value="1"/>
</dbReference>
<sequence length="104" mass="11327">MVALIVLFLVLFSSIRVDKEQAVYDSTELLKSLNPLGMPPDMLNLKVGSSITLLRNLDPPKLCIGTRLCVSKLMASVIQATILVGNNKGESVFIPRISLIPSDM</sequence>
<dbReference type="OrthoDB" id="6428367at2759"/>
<proteinExistence type="predicted"/>
<comment type="caution">
    <text evidence="3">The sequence shown here is derived from an EMBL/GenBank/DDBJ whole genome shotgun (WGS) entry which is preliminary data.</text>
</comment>
<evidence type="ECO:0000256" key="1">
    <source>
        <dbReference type="SAM" id="SignalP"/>
    </source>
</evidence>
<keyword evidence="4" id="KW-1185">Reference proteome</keyword>
<feature type="signal peptide" evidence="1">
    <location>
        <begin position="1"/>
        <end position="17"/>
    </location>
</feature>
<protein>
    <recommendedName>
        <fullName evidence="2">DNA helicase Pif1-like 2B domain-containing protein</fullName>
    </recommendedName>
</protein>
<feature type="chain" id="PRO_5021452379" description="DNA helicase Pif1-like 2B domain-containing protein" evidence="1">
    <location>
        <begin position="18"/>
        <end position="104"/>
    </location>
</feature>
<dbReference type="EMBL" id="BGPR01003058">
    <property type="protein sequence ID" value="GBM83134.1"/>
    <property type="molecule type" value="Genomic_DNA"/>
</dbReference>